<evidence type="ECO:0000313" key="10">
    <source>
        <dbReference type="Proteomes" id="UP000482155"/>
    </source>
</evidence>
<comment type="similarity">
    <text evidence="2">Belongs to the DoxX family.</text>
</comment>
<protein>
    <submittedName>
        <fullName evidence="9">DoxX family protein</fullName>
    </submittedName>
</protein>
<dbReference type="EMBL" id="JAAIVB010000045">
    <property type="protein sequence ID" value="NEX62179.1"/>
    <property type="molecule type" value="Genomic_DNA"/>
</dbReference>
<feature type="compositionally biased region" description="Low complexity" evidence="7">
    <location>
        <begin position="1"/>
        <end position="25"/>
    </location>
</feature>
<evidence type="ECO:0000256" key="7">
    <source>
        <dbReference type="SAM" id="MobiDB-lite"/>
    </source>
</evidence>
<evidence type="ECO:0000256" key="8">
    <source>
        <dbReference type="SAM" id="Phobius"/>
    </source>
</evidence>
<organism evidence="9 10">
    <name type="scientific">Noviherbaspirillum galbum</name>
    <dbReference type="NCBI Taxonomy" id="2709383"/>
    <lineage>
        <taxon>Bacteria</taxon>
        <taxon>Pseudomonadati</taxon>
        <taxon>Pseudomonadota</taxon>
        <taxon>Betaproteobacteria</taxon>
        <taxon>Burkholderiales</taxon>
        <taxon>Oxalobacteraceae</taxon>
        <taxon>Noviherbaspirillum</taxon>
    </lineage>
</organism>
<dbReference type="GO" id="GO:0005886">
    <property type="term" value="C:plasma membrane"/>
    <property type="evidence" value="ECO:0007669"/>
    <property type="project" value="UniProtKB-SubCell"/>
</dbReference>
<evidence type="ECO:0000256" key="4">
    <source>
        <dbReference type="ARBA" id="ARBA00022692"/>
    </source>
</evidence>
<keyword evidence="5 8" id="KW-1133">Transmembrane helix</keyword>
<gene>
    <name evidence="9" type="ORF">G3574_13900</name>
</gene>
<feature type="region of interest" description="Disordered" evidence="7">
    <location>
        <begin position="1"/>
        <end position="29"/>
    </location>
</feature>
<evidence type="ECO:0000256" key="2">
    <source>
        <dbReference type="ARBA" id="ARBA00006679"/>
    </source>
</evidence>
<keyword evidence="10" id="KW-1185">Reference proteome</keyword>
<proteinExistence type="inferred from homology"/>
<dbReference type="RefSeq" id="WP_163964148.1">
    <property type="nucleotide sequence ID" value="NZ_JAAIVB010000045.1"/>
</dbReference>
<comment type="caution">
    <text evidence="9">The sequence shown here is derived from an EMBL/GenBank/DDBJ whole genome shotgun (WGS) entry which is preliminary data.</text>
</comment>
<sequence>MNTLTSSRAATASSSATDGGAHASTHASSGPAALGIGLLRLSLGVMWLAHALLKLFVFTLPGTAAYFESVGFAGWMAYPVFLAELVGGLALVMGVYARQAALLLVPVMAVAAWVHLPNGWVHTSAGGGWEYPVFLIVASIAVWLAGDGALALRRSNRFTIA</sequence>
<name>A0A6B3SWR9_9BURK</name>
<dbReference type="AlphaFoldDB" id="A0A6B3SWR9"/>
<evidence type="ECO:0000313" key="9">
    <source>
        <dbReference type="EMBL" id="NEX62179.1"/>
    </source>
</evidence>
<feature type="transmembrane region" description="Helical" evidence="8">
    <location>
        <begin position="100"/>
        <end position="116"/>
    </location>
</feature>
<dbReference type="InterPro" id="IPR032808">
    <property type="entry name" value="DoxX"/>
</dbReference>
<reference evidence="9 10" key="1">
    <citation type="submission" date="2020-02" db="EMBL/GenBank/DDBJ databases">
        <authorList>
            <person name="Kim M.K."/>
        </authorList>
    </citation>
    <scope>NUCLEOTIDE SEQUENCE [LARGE SCALE GENOMIC DNA]</scope>
    <source>
        <strain evidence="9 10">17J57-3</strain>
    </source>
</reference>
<keyword evidence="6 8" id="KW-0472">Membrane</keyword>
<comment type="subcellular location">
    <subcellularLocation>
        <location evidence="1">Cell membrane</location>
        <topology evidence="1">Multi-pass membrane protein</topology>
    </subcellularLocation>
</comment>
<feature type="transmembrane region" description="Helical" evidence="8">
    <location>
        <begin position="131"/>
        <end position="152"/>
    </location>
</feature>
<accession>A0A6B3SWR9</accession>
<dbReference type="Pfam" id="PF07681">
    <property type="entry name" value="DoxX"/>
    <property type="match status" value="1"/>
</dbReference>
<evidence type="ECO:0000256" key="1">
    <source>
        <dbReference type="ARBA" id="ARBA00004651"/>
    </source>
</evidence>
<keyword evidence="4 8" id="KW-0812">Transmembrane</keyword>
<feature type="transmembrane region" description="Helical" evidence="8">
    <location>
        <begin position="38"/>
        <end position="60"/>
    </location>
</feature>
<dbReference type="Proteomes" id="UP000482155">
    <property type="component" value="Unassembled WGS sequence"/>
</dbReference>
<evidence type="ECO:0000256" key="3">
    <source>
        <dbReference type="ARBA" id="ARBA00022475"/>
    </source>
</evidence>
<dbReference type="PANTHER" id="PTHR33452">
    <property type="entry name" value="OXIDOREDUCTASE CATD-RELATED"/>
    <property type="match status" value="1"/>
</dbReference>
<evidence type="ECO:0000256" key="5">
    <source>
        <dbReference type="ARBA" id="ARBA00022989"/>
    </source>
</evidence>
<feature type="transmembrane region" description="Helical" evidence="8">
    <location>
        <begin position="72"/>
        <end position="93"/>
    </location>
</feature>
<dbReference type="InterPro" id="IPR051907">
    <property type="entry name" value="DoxX-like_oxidoreductase"/>
</dbReference>
<evidence type="ECO:0000256" key="6">
    <source>
        <dbReference type="ARBA" id="ARBA00023136"/>
    </source>
</evidence>
<dbReference type="PANTHER" id="PTHR33452:SF1">
    <property type="entry name" value="INNER MEMBRANE PROTEIN YPHA-RELATED"/>
    <property type="match status" value="1"/>
</dbReference>
<keyword evidence="3" id="KW-1003">Cell membrane</keyword>